<name>A0ABT8YNV8_9HYPH</name>
<dbReference type="InterPro" id="IPR036465">
    <property type="entry name" value="vWFA_dom_sf"/>
</dbReference>
<feature type="domain" description="VWFA" evidence="2">
    <location>
        <begin position="169"/>
        <end position="376"/>
    </location>
</feature>
<dbReference type="EMBL" id="JAUOZU010000010">
    <property type="protein sequence ID" value="MDO6965374.1"/>
    <property type="molecule type" value="Genomic_DNA"/>
</dbReference>
<reference evidence="3" key="1">
    <citation type="journal article" date="2015" name="Int. J. Syst. Evol. Microbiol.">
        <title>Rhizobium alvei sp. nov., isolated from a freshwater river.</title>
        <authorList>
            <person name="Sheu S.Y."/>
            <person name="Huang H.W."/>
            <person name="Young C.C."/>
            <person name="Chen W.M."/>
        </authorList>
    </citation>
    <scope>NUCLEOTIDE SEQUENCE</scope>
    <source>
        <strain evidence="3">TNR-22</strain>
    </source>
</reference>
<keyword evidence="1" id="KW-0812">Transmembrane</keyword>
<dbReference type="Pfam" id="PF13400">
    <property type="entry name" value="Tad"/>
    <property type="match status" value="1"/>
</dbReference>
<dbReference type="CDD" id="cd00198">
    <property type="entry name" value="vWFA"/>
    <property type="match status" value="1"/>
</dbReference>
<dbReference type="InterPro" id="IPR002035">
    <property type="entry name" value="VWF_A"/>
</dbReference>
<dbReference type="Pfam" id="PF00092">
    <property type="entry name" value="VWA"/>
    <property type="match status" value="1"/>
</dbReference>
<dbReference type="Proteomes" id="UP001174932">
    <property type="component" value="Unassembled WGS sequence"/>
</dbReference>
<reference evidence="3" key="2">
    <citation type="submission" date="2023-07" db="EMBL/GenBank/DDBJ databases">
        <authorList>
            <person name="Shen H."/>
        </authorList>
    </citation>
    <scope>NUCLEOTIDE SEQUENCE</scope>
    <source>
        <strain evidence="3">TNR-22</strain>
    </source>
</reference>
<dbReference type="PROSITE" id="PS50234">
    <property type="entry name" value="VWFA"/>
    <property type="match status" value="1"/>
</dbReference>
<comment type="caution">
    <text evidence="3">The sequence shown here is derived from an EMBL/GenBank/DDBJ whole genome shotgun (WGS) entry which is preliminary data.</text>
</comment>
<keyword evidence="1" id="KW-1133">Transmembrane helix</keyword>
<gene>
    <name evidence="3" type="ORF">Q4481_15515</name>
</gene>
<evidence type="ECO:0000256" key="1">
    <source>
        <dbReference type="SAM" id="Phobius"/>
    </source>
</evidence>
<proteinExistence type="predicted"/>
<evidence type="ECO:0000259" key="2">
    <source>
        <dbReference type="PROSITE" id="PS50234"/>
    </source>
</evidence>
<keyword evidence="4" id="KW-1185">Reference proteome</keyword>
<keyword evidence="1" id="KW-0472">Membrane</keyword>
<evidence type="ECO:0000313" key="4">
    <source>
        <dbReference type="Proteomes" id="UP001174932"/>
    </source>
</evidence>
<evidence type="ECO:0000313" key="3">
    <source>
        <dbReference type="EMBL" id="MDO6965374.1"/>
    </source>
</evidence>
<protein>
    <submittedName>
        <fullName evidence="3">VWA domain-containing protein</fullName>
    </submittedName>
</protein>
<feature type="transmembrane region" description="Helical" evidence="1">
    <location>
        <begin position="21"/>
        <end position="41"/>
    </location>
</feature>
<sequence>MSIDARFPASLIRLVRNKAGNFSIMGALLLPVGLAAAGIALDTSKMIATKAALQNAADAAALAAAAALANKQTTVTNAKVMAVDFIKGQMANHTDSEEEKETPFNFGDCTNVTVNEATTIGTSKKYDVSVTTCYDVKYSTLASFLGKSGSRLTVKSVTQSTTESKNALSMYLVLDRSGSMAEYTNTVSGSYTCRYGRRTYTCYTYYDKITALRMAATNLMTQLASADPSNVLVRTAAVSYNSAMQSPIALTWGETHTKSYISALTATGGTDSTEAFKTAYNALAASSEDSAHAATNGQVPSKYIVFMTDGDNNYTSADTATKQWCDKARTAGIEVYSVAFMAPSRGQALLSYCATTSAHYFAAENADDLNAAFEYIGERATQTATRLTQ</sequence>
<dbReference type="Gene3D" id="3.40.50.410">
    <property type="entry name" value="von Willebrand factor, type A domain"/>
    <property type="match status" value="1"/>
</dbReference>
<organism evidence="3 4">
    <name type="scientific">Rhizobium alvei</name>
    <dbReference type="NCBI Taxonomy" id="1132659"/>
    <lineage>
        <taxon>Bacteria</taxon>
        <taxon>Pseudomonadati</taxon>
        <taxon>Pseudomonadota</taxon>
        <taxon>Alphaproteobacteria</taxon>
        <taxon>Hyphomicrobiales</taxon>
        <taxon>Rhizobiaceae</taxon>
        <taxon>Rhizobium/Agrobacterium group</taxon>
        <taxon>Rhizobium</taxon>
    </lineage>
</organism>
<dbReference type="RefSeq" id="WP_304377296.1">
    <property type="nucleotide sequence ID" value="NZ_JAUOZU010000010.1"/>
</dbReference>
<accession>A0ABT8YNV8</accession>
<dbReference type="InterPro" id="IPR028087">
    <property type="entry name" value="Tad_N"/>
</dbReference>
<dbReference type="SMART" id="SM00327">
    <property type="entry name" value="VWA"/>
    <property type="match status" value="1"/>
</dbReference>
<dbReference type="SUPFAM" id="SSF53300">
    <property type="entry name" value="vWA-like"/>
    <property type="match status" value="1"/>
</dbReference>